<evidence type="ECO:0000313" key="1">
    <source>
        <dbReference type="EMBL" id="MET3613174.1"/>
    </source>
</evidence>
<comment type="caution">
    <text evidence="1">The sequence shown here is derived from an EMBL/GenBank/DDBJ whole genome shotgun (WGS) entry which is preliminary data.</text>
</comment>
<accession>A0ABV2IZV7</accession>
<proteinExistence type="predicted"/>
<name>A0ABV2IZV7_9HYPH</name>
<dbReference type="Proteomes" id="UP001549047">
    <property type="component" value="Unassembled WGS sequence"/>
</dbReference>
<sequence>MAVQGAVNRFIFCGPRNKARKPLATAKEDANPVCVAINQYGILEIQISSIMASGTNFVLKPQYPQMEKI</sequence>
<gene>
    <name evidence="1" type="ORF">ABID16_001479</name>
</gene>
<reference evidence="1 2" key="1">
    <citation type="submission" date="2024-06" db="EMBL/GenBank/DDBJ databases">
        <title>Genomic Encyclopedia of Type Strains, Phase IV (KMG-IV): sequencing the most valuable type-strain genomes for metagenomic binning, comparative biology and taxonomic classification.</title>
        <authorList>
            <person name="Goeker M."/>
        </authorList>
    </citation>
    <scope>NUCLEOTIDE SEQUENCE [LARGE SCALE GENOMIC DNA]</scope>
    <source>
        <strain evidence="1 2">DSM 29780</strain>
    </source>
</reference>
<organism evidence="1 2">
    <name type="scientific">Rhizobium aquaticum</name>
    <dbReference type="NCBI Taxonomy" id="1549636"/>
    <lineage>
        <taxon>Bacteria</taxon>
        <taxon>Pseudomonadati</taxon>
        <taxon>Pseudomonadota</taxon>
        <taxon>Alphaproteobacteria</taxon>
        <taxon>Hyphomicrobiales</taxon>
        <taxon>Rhizobiaceae</taxon>
        <taxon>Rhizobium/Agrobacterium group</taxon>
        <taxon>Rhizobium</taxon>
    </lineage>
</organism>
<evidence type="ECO:0000313" key="2">
    <source>
        <dbReference type="Proteomes" id="UP001549047"/>
    </source>
</evidence>
<protein>
    <submittedName>
        <fullName evidence="1">Uncharacterized protein</fullName>
    </submittedName>
</protein>
<dbReference type="EMBL" id="JBEPMB010000001">
    <property type="protein sequence ID" value="MET3613174.1"/>
    <property type="molecule type" value="Genomic_DNA"/>
</dbReference>
<keyword evidence="2" id="KW-1185">Reference proteome</keyword>